<evidence type="ECO:0008006" key="3">
    <source>
        <dbReference type="Google" id="ProtNLM"/>
    </source>
</evidence>
<keyword evidence="2" id="KW-1185">Reference proteome</keyword>
<reference evidence="2" key="1">
    <citation type="submission" date="2023-07" db="EMBL/GenBank/DDBJ databases">
        <title>Isolating and identifying novel microbial strains from the Mariana Trench.</title>
        <authorList>
            <person name="Fu H."/>
        </authorList>
    </citation>
    <scope>NUCLEOTIDE SEQUENCE [LARGE SCALE GENOMIC DNA]</scope>
    <source>
        <strain evidence="2">T-y2</strain>
    </source>
</reference>
<sequence>MKKILVLFSLLAVLVSCEKETSQAKENYDKTLKEVFAYHDEAMPKMGEIANLIATLKKKNALETEEPNEKFLKAEERLKQAHDHMMTWMKDFSENFPDVHTKRDLSEEEWRKEKTKLEPEIISAKKMRDDVFESVAYGKKVLDKD</sequence>
<comment type="caution">
    <text evidence="1">The sequence shown here is derived from an EMBL/GenBank/DDBJ whole genome shotgun (WGS) entry which is preliminary data.</text>
</comment>
<dbReference type="PROSITE" id="PS51257">
    <property type="entry name" value="PROKAR_LIPOPROTEIN"/>
    <property type="match status" value="1"/>
</dbReference>
<evidence type="ECO:0000313" key="1">
    <source>
        <dbReference type="EMBL" id="MDT0293326.1"/>
    </source>
</evidence>
<dbReference type="EMBL" id="JAVRBG010000001">
    <property type="protein sequence ID" value="MDT0293326.1"/>
    <property type="molecule type" value="Genomic_DNA"/>
</dbReference>
<name>A0ABU2KF45_9FLAO</name>
<protein>
    <recommendedName>
        <fullName evidence="3">Viral A-type inclusion protein</fullName>
    </recommendedName>
</protein>
<organism evidence="1 2">
    <name type="scientific">Mesonia ostreae</name>
    <dbReference type="NCBI Taxonomy" id="861110"/>
    <lineage>
        <taxon>Bacteria</taxon>
        <taxon>Pseudomonadati</taxon>
        <taxon>Bacteroidota</taxon>
        <taxon>Flavobacteriia</taxon>
        <taxon>Flavobacteriales</taxon>
        <taxon>Flavobacteriaceae</taxon>
        <taxon>Mesonia</taxon>
    </lineage>
</organism>
<dbReference type="RefSeq" id="WP_311400296.1">
    <property type="nucleotide sequence ID" value="NZ_JAVRBG010000001.1"/>
</dbReference>
<proteinExistence type="predicted"/>
<evidence type="ECO:0000313" key="2">
    <source>
        <dbReference type="Proteomes" id="UP001182991"/>
    </source>
</evidence>
<gene>
    <name evidence="1" type="ORF">RLT85_01630</name>
</gene>
<accession>A0ABU2KF45</accession>
<dbReference type="Proteomes" id="UP001182991">
    <property type="component" value="Unassembled WGS sequence"/>
</dbReference>